<dbReference type="Gene3D" id="6.20.210.20">
    <property type="entry name" value="THAP domain"/>
    <property type="match status" value="1"/>
</dbReference>
<dbReference type="InterPro" id="IPR006612">
    <property type="entry name" value="THAP_Znf"/>
</dbReference>
<evidence type="ECO:0000259" key="7">
    <source>
        <dbReference type="PROSITE" id="PS50950"/>
    </source>
</evidence>
<keyword evidence="2 5" id="KW-0863">Zinc-finger</keyword>
<organism evidence="8 9">
    <name type="scientific">Aedes albopictus</name>
    <name type="common">Asian tiger mosquito</name>
    <name type="synonym">Stegomyia albopicta</name>
    <dbReference type="NCBI Taxonomy" id="7160"/>
    <lineage>
        <taxon>Eukaryota</taxon>
        <taxon>Metazoa</taxon>
        <taxon>Ecdysozoa</taxon>
        <taxon>Arthropoda</taxon>
        <taxon>Hexapoda</taxon>
        <taxon>Insecta</taxon>
        <taxon>Pterygota</taxon>
        <taxon>Neoptera</taxon>
        <taxon>Endopterygota</taxon>
        <taxon>Diptera</taxon>
        <taxon>Nematocera</taxon>
        <taxon>Culicoidea</taxon>
        <taxon>Culicidae</taxon>
        <taxon>Culicinae</taxon>
        <taxon>Aedini</taxon>
        <taxon>Aedes</taxon>
        <taxon>Stegomyia</taxon>
    </lineage>
</organism>
<dbReference type="Proteomes" id="UP000069940">
    <property type="component" value="Unassembled WGS sequence"/>
</dbReference>
<dbReference type="EnsemblMetazoa" id="AALFPA23_018659.R27380">
    <property type="protein sequence ID" value="AALFPA23_018659.P27380"/>
    <property type="gene ID" value="AALFPA23_018659"/>
</dbReference>
<dbReference type="InterPro" id="IPR021896">
    <property type="entry name" value="THAP9-like_HTH"/>
</dbReference>
<feature type="domain" description="THAP-type" evidence="7">
    <location>
        <begin position="1"/>
        <end position="80"/>
    </location>
</feature>
<keyword evidence="3" id="KW-0862">Zinc</keyword>
<evidence type="ECO:0000256" key="3">
    <source>
        <dbReference type="ARBA" id="ARBA00022833"/>
    </source>
</evidence>
<dbReference type="InterPro" id="IPR038441">
    <property type="entry name" value="THAP_Znf_sf"/>
</dbReference>
<keyword evidence="4 5" id="KW-0238">DNA-binding</keyword>
<evidence type="ECO:0000256" key="2">
    <source>
        <dbReference type="ARBA" id="ARBA00022771"/>
    </source>
</evidence>
<dbReference type="RefSeq" id="XP_062716001.1">
    <property type="nucleotide sequence ID" value="XM_062860017.1"/>
</dbReference>
<evidence type="ECO:0000256" key="5">
    <source>
        <dbReference type="PROSITE-ProRule" id="PRU00309"/>
    </source>
</evidence>
<keyword evidence="9" id="KW-1185">Reference proteome</keyword>
<dbReference type="GeneID" id="134291799"/>
<evidence type="ECO:0000256" key="1">
    <source>
        <dbReference type="ARBA" id="ARBA00022723"/>
    </source>
</evidence>
<protein>
    <recommendedName>
        <fullName evidence="7">THAP-type domain-containing protein</fullName>
    </recommendedName>
</protein>
<keyword evidence="6" id="KW-0175">Coiled coil</keyword>
<dbReference type="PROSITE" id="PS50950">
    <property type="entry name" value="ZF_THAP"/>
    <property type="match status" value="1"/>
</dbReference>
<dbReference type="Pfam" id="PF05485">
    <property type="entry name" value="THAP"/>
    <property type="match status" value="1"/>
</dbReference>
<evidence type="ECO:0000256" key="4">
    <source>
        <dbReference type="ARBA" id="ARBA00023125"/>
    </source>
</evidence>
<proteinExistence type="predicted"/>
<dbReference type="Pfam" id="PF12017">
    <property type="entry name" value="Tnp_P_element"/>
    <property type="match status" value="1"/>
</dbReference>
<name>A0ABM1ZHU7_AEDAL</name>
<reference evidence="9" key="1">
    <citation type="journal article" date="2015" name="Proc. Natl. Acad. Sci. U.S.A.">
        <title>Genome sequence of the Asian Tiger mosquito, Aedes albopictus, reveals insights into its biology, genetics, and evolution.</title>
        <authorList>
            <person name="Chen X.G."/>
            <person name="Jiang X."/>
            <person name="Gu J."/>
            <person name="Xu M."/>
            <person name="Wu Y."/>
            <person name="Deng Y."/>
            <person name="Zhang C."/>
            <person name="Bonizzoni M."/>
            <person name="Dermauw W."/>
            <person name="Vontas J."/>
            <person name="Armbruster P."/>
            <person name="Huang X."/>
            <person name="Yang Y."/>
            <person name="Zhang H."/>
            <person name="He W."/>
            <person name="Peng H."/>
            <person name="Liu Y."/>
            <person name="Wu K."/>
            <person name="Chen J."/>
            <person name="Lirakis M."/>
            <person name="Topalis P."/>
            <person name="Van Leeuwen T."/>
            <person name="Hall A.B."/>
            <person name="Jiang X."/>
            <person name="Thorpe C."/>
            <person name="Mueller R.L."/>
            <person name="Sun C."/>
            <person name="Waterhouse R.M."/>
            <person name="Yan G."/>
            <person name="Tu Z.J."/>
            <person name="Fang X."/>
            <person name="James A.A."/>
        </authorList>
    </citation>
    <scope>NUCLEOTIDE SEQUENCE [LARGE SCALE GENOMIC DNA]</scope>
    <source>
        <strain evidence="9">Foshan</strain>
    </source>
</reference>
<evidence type="ECO:0000313" key="9">
    <source>
        <dbReference type="Proteomes" id="UP000069940"/>
    </source>
</evidence>
<feature type="coiled-coil region" evidence="6">
    <location>
        <begin position="172"/>
        <end position="220"/>
    </location>
</feature>
<reference evidence="8" key="2">
    <citation type="submission" date="2025-05" db="UniProtKB">
        <authorList>
            <consortium name="EnsemblMetazoa"/>
        </authorList>
    </citation>
    <scope>IDENTIFICATION</scope>
    <source>
        <strain evidence="8">Foshan</strain>
    </source>
</reference>
<evidence type="ECO:0000256" key="6">
    <source>
        <dbReference type="SAM" id="Coils"/>
    </source>
</evidence>
<sequence>MGYKRCCIPTCTNSTHLKDKSFLNLSTKNRTIWRTIIEATCGIDLPENSYICEDHFEDTDFLNVDNKSQGVYNYAVPKIDPESDTFCSVVEEHCPMDFDFGTGACENEYVCAIAGHSQDDQSEVEEGSVLDSDTVDVNVTNAPVMKRVTPAIEHDHDYLNDPFRSIMIAEKMVEMEAREERLKRELRKKTKKMHKKDVRIKKLRTELARLKQQVKKQDEDQLVDPILLELQANKLRKSGGARYSDSMKHLALILHYCSVKAYKQMRQIFAFPSVSTLRKWLAQIDVGEGFSANIFNLLKIKASFQSKIKHTISLSKVDPISEDADAKNGILEKQPIIYRIP</sequence>
<evidence type="ECO:0000313" key="8">
    <source>
        <dbReference type="EnsemblMetazoa" id="AALFPA23_018659.P27380"/>
    </source>
</evidence>
<dbReference type="SUPFAM" id="SSF57716">
    <property type="entry name" value="Glucocorticoid receptor-like (DNA-binding domain)"/>
    <property type="match status" value="1"/>
</dbReference>
<dbReference type="SMART" id="SM00980">
    <property type="entry name" value="THAP"/>
    <property type="match status" value="1"/>
</dbReference>
<accession>A0ABM1ZHU7</accession>
<keyword evidence="1" id="KW-0479">Metal-binding</keyword>